<keyword evidence="7" id="KW-0915">Sodium</keyword>
<dbReference type="AlphaFoldDB" id="A0A0N4YF95"/>
<evidence type="ECO:0000256" key="7">
    <source>
        <dbReference type="ARBA" id="ARBA00023053"/>
    </source>
</evidence>
<reference evidence="15 16" key="2">
    <citation type="submission" date="2018-11" db="EMBL/GenBank/DDBJ databases">
        <authorList>
            <consortium name="Pathogen Informatics"/>
        </authorList>
    </citation>
    <scope>NUCLEOTIDE SEQUENCE [LARGE SCALE GENOMIC DNA]</scope>
</reference>
<keyword evidence="3 13" id="KW-0813">Transport</keyword>
<accession>A0A0N4YF95</accession>
<evidence type="ECO:0000313" key="17">
    <source>
        <dbReference type="WBParaSite" id="NBR_0001541701-mRNA-1"/>
    </source>
</evidence>
<evidence type="ECO:0000256" key="11">
    <source>
        <dbReference type="ARBA" id="ARBA00023201"/>
    </source>
</evidence>
<dbReference type="PANTHER" id="PTHR11690:SF232">
    <property type="entry name" value="ACID-SENSING ION CHANNEL 1-LIKE"/>
    <property type="match status" value="1"/>
</dbReference>
<dbReference type="Proteomes" id="UP000271162">
    <property type="component" value="Unassembled WGS sequence"/>
</dbReference>
<keyword evidence="4 13" id="KW-0894">Sodium channel</keyword>
<feature type="transmembrane region" description="Helical" evidence="14">
    <location>
        <begin position="55"/>
        <end position="76"/>
    </location>
</feature>
<comment type="similarity">
    <text evidence="2 13">Belongs to the amiloride-sensitive sodium channel (TC 1.A.6) family.</text>
</comment>
<protein>
    <submittedName>
        <fullName evidence="17">Acid-sensing ion channel 1</fullName>
    </submittedName>
</protein>
<dbReference type="InterPro" id="IPR001873">
    <property type="entry name" value="ENaC"/>
</dbReference>
<evidence type="ECO:0000256" key="1">
    <source>
        <dbReference type="ARBA" id="ARBA00004141"/>
    </source>
</evidence>
<keyword evidence="8 13" id="KW-0406">Ion transport</keyword>
<evidence type="ECO:0000256" key="9">
    <source>
        <dbReference type="ARBA" id="ARBA00023136"/>
    </source>
</evidence>
<evidence type="ECO:0000313" key="15">
    <source>
        <dbReference type="EMBL" id="VDL79012.1"/>
    </source>
</evidence>
<dbReference type="Gene3D" id="1.10.287.770">
    <property type="entry name" value="YojJ-like"/>
    <property type="match status" value="1"/>
</dbReference>
<keyword evidence="16" id="KW-1185">Reference proteome</keyword>
<dbReference type="EMBL" id="UYSL01021729">
    <property type="protein sequence ID" value="VDL79012.1"/>
    <property type="molecule type" value="Genomic_DNA"/>
</dbReference>
<name>A0A0N4YF95_NIPBR</name>
<dbReference type="PANTHER" id="PTHR11690">
    <property type="entry name" value="AMILORIDE-SENSITIVE SODIUM CHANNEL-RELATED"/>
    <property type="match status" value="1"/>
</dbReference>
<evidence type="ECO:0000256" key="6">
    <source>
        <dbReference type="ARBA" id="ARBA00022989"/>
    </source>
</evidence>
<dbReference type="OMA" id="YMFRIEA"/>
<evidence type="ECO:0000256" key="10">
    <source>
        <dbReference type="ARBA" id="ARBA00023180"/>
    </source>
</evidence>
<evidence type="ECO:0000256" key="5">
    <source>
        <dbReference type="ARBA" id="ARBA00022692"/>
    </source>
</evidence>
<evidence type="ECO:0000256" key="12">
    <source>
        <dbReference type="ARBA" id="ARBA00023303"/>
    </source>
</evidence>
<organism evidence="17">
    <name type="scientific">Nippostrongylus brasiliensis</name>
    <name type="common">Rat hookworm</name>
    <dbReference type="NCBI Taxonomy" id="27835"/>
    <lineage>
        <taxon>Eukaryota</taxon>
        <taxon>Metazoa</taxon>
        <taxon>Ecdysozoa</taxon>
        <taxon>Nematoda</taxon>
        <taxon>Chromadorea</taxon>
        <taxon>Rhabditida</taxon>
        <taxon>Rhabditina</taxon>
        <taxon>Rhabditomorpha</taxon>
        <taxon>Strongyloidea</taxon>
        <taxon>Heligmosomidae</taxon>
        <taxon>Nippostrongylus</taxon>
    </lineage>
</organism>
<evidence type="ECO:0000256" key="13">
    <source>
        <dbReference type="RuleBase" id="RU000679"/>
    </source>
</evidence>
<keyword evidence="12 13" id="KW-0407">Ion channel</keyword>
<dbReference type="GO" id="GO:0005886">
    <property type="term" value="C:plasma membrane"/>
    <property type="evidence" value="ECO:0007669"/>
    <property type="project" value="TreeGrafter"/>
</dbReference>
<keyword evidence="11 13" id="KW-0739">Sodium transport</keyword>
<feature type="transmembrane region" description="Helical" evidence="14">
    <location>
        <begin position="389"/>
        <end position="411"/>
    </location>
</feature>
<evidence type="ECO:0000256" key="8">
    <source>
        <dbReference type="ARBA" id="ARBA00023065"/>
    </source>
</evidence>
<evidence type="ECO:0000313" key="16">
    <source>
        <dbReference type="Proteomes" id="UP000271162"/>
    </source>
</evidence>
<proteinExistence type="inferred from homology"/>
<evidence type="ECO:0000256" key="4">
    <source>
        <dbReference type="ARBA" id="ARBA00022461"/>
    </source>
</evidence>
<keyword evidence="5 13" id="KW-0812">Transmembrane</keyword>
<keyword evidence="6 14" id="KW-1133">Transmembrane helix</keyword>
<evidence type="ECO:0000256" key="3">
    <source>
        <dbReference type="ARBA" id="ARBA00022448"/>
    </source>
</evidence>
<keyword evidence="9 14" id="KW-0472">Membrane</keyword>
<keyword evidence="10" id="KW-0325">Glycoprotein</keyword>
<comment type="subcellular location">
    <subcellularLocation>
        <location evidence="1">Membrane</location>
        <topology evidence="1">Multi-pass membrane protein</topology>
    </subcellularLocation>
</comment>
<dbReference type="GO" id="GO:0015280">
    <property type="term" value="F:ligand-gated sodium channel activity"/>
    <property type="evidence" value="ECO:0007669"/>
    <property type="project" value="TreeGrafter"/>
</dbReference>
<evidence type="ECO:0000256" key="14">
    <source>
        <dbReference type="SAM" id="Phobius"/>
    </source>
</evidence>
<sequence>MRIDRIITAEEPIQKQKPEDPRKVAEFSCNCKFPWLRELHGLTALMMSNSLNEKIFWLFVIGICAATSVQFVKWIMEEFSDNQFSTRITIIPVEKLKFPALVFCPKNGDNIHIPQLLTDMRSKIPNIPEDTAYDVMRYMIAGSGFDNVHEMFQSCYAGSQTLDCCAIFEPTFVMMRGRCFRLIDNYYQQDVDETDKLTLYFERIQGELLGNTTRPQLVMYISDSNPEVGLYPRVYLSLNDWNRLRFTQRKVSMIPGHSQCSTAPINQGKSTCFVYNWINRVVVQPLNCTLPFFKTMLPYMANVPVCDPLPVVENYDDIVSTKIDSFRCLPACERVENNWQMMNSIDTSPSPGYGFRLEVSFNELEYENYVEISLTTIPRFISELGGQSGLFLGCSVMTFVQASLGIVVFIYRRIRQAYRSHVAIPFTVK</sequence>
<evidence type="ECO:0000256" key="2">
    <source>
        <dbReference type="ARBA" id="ARBA00007193"/>
    </source>
</evidence>
<gene>
    <name evidence="15" type="ORF">NBR_LOCUS15418</name>
</gene>
<dbReference type="WBParaSite" id="NBR_0001541701-mRNA-1">
    <property type="protein sequence ID" value="NBR_0001541701-mRNA-1"/>
    <property type="gene ID" value="NBR_0001541701"/>
</dbReference>
<dbReference type="Pfam" id="PF00858">
    <property type="entry name" value="ASC"/>
    <property type="match status" value="2"/>
</dbReference>
<reference evidence="17" key="1">
    <citation type="submission" date="2017-02" db="UniProtKB">
        <authorList>
            <consortium name="WormBaseParasite"/>
        </authorList>
    </citation>
    <scope>IDENTIFICATION</scope>
</reference>